<keyword evidence="4" id="KW-1185">Reference proteome</keyword>
<dbReference type="NCBIfam" id="TIGR00254">
    <property type="entry name" value="GGDEF"/>
    <property type="match status" value="1"/>
</dbReference>
<dbReference type="Gene3D" id="3.20.20.450">
    <property type="entry name" value="EAL domain"/>
    <property type="match status" value="1"/>
</dbReference>
<evidence type="ECO:0000259" key="2">
    <source>
        <dbReference type="PROSITE" id="PS50887"/>
    </source>
</evidence>
<dbReference type="PANTHER" id="PTHR33121:SF70">
    <property type="entry name" value="SIGNALING PROTEIN YKOW"/>
    <property type="match status" value="1"/>
</dbReference>
<dbReference type="PROSITE" id="PS50883">
    <property type="entry name" value="EAL"/>
    <property type="match status" value="1"/>
</dbReference>
<dbReference type="Proteomes" id="UP000182624">
    <property type="component" value="Unassembled WGS sequence"/>
</dbReference>
<dbReference type="CDD" id="cd01948">
    <property type="entry name" value="EAL"/>
    <property type="match status" value="1"/>
</dbReference>
<dbReference type="SMART" id="SM00267">
    <property type="entry name" value="GGDEF"/>
    <property type="match status" value="1"/>
</dbReference>
<dbReference type="PANTHER" id="PTHR33121">
    <property type="entry name" value="CYCLIC DI-GMP PHOSPHODIESTERASE PDEF"/>
    <property type="match status" value="1"/>
</dbReference>
<dbReference type="InterPro" id="IPR050706">
    <property type="entry name" value="Cyclic-di-GMP_PDE-like"/>
</dbReference>
<dbReference type="SUPFAM" id="SSF55073">
    <property type="entry name" value="Nucleotide cyclase"/>
    <property type="match status" value="1"/>
</dbReference>
<gene>
    <name evidence="3" type="ORF">SAMN04487928_10350</name>
</gene>
<feature type="domain" description="EAL" evidence="1">
    <location>
        <begin position="297"/>
        <end position="550"/>
    </location>
</feature>
<dbReference type="OrthoDB" id="9805474at2"/>
<dbReference type="SUPFAM" id="SSF141868">
    <property type="entry name" value="EAL domain-like"/>
    <property type="match status" value="1"/>
</dbReference>
<dbReference type="InterPro" id="IPR029787">
    <property type="entry name" value="Nucleotide_cyclase"/>
</dbReference>
<organism evidence="3 4">
    <name type="scientific">Butyrivibrio proteoclasticus</name>
    <dbReference type="NCBI Taxonomy" id="43305"/>
    <lineage>
        <taxon>Bacteria</taxon>
        <taxon>Bacillati</taxon>
        <taxon>Bacillota</taxon>
        <taxon>Clostridia</taxon>
        <taxon>Lachnospirales</taxon>
        <taxon>Lachnospiraceae</taxon>
        <taxon>Butyrivibrio</taxon>
    </lineage>
</organism>
<dbReference type="InterPro" id="IPR001633">
    <property type="entry name" value="EAL_dom"/>
</dbReference>
<proteinExistence type="predicted"/>
<protein>
    <submittedName>
        <fullName evidence="3">Diguanylate cyclase (GGDEF) domain-containing protein</fullName>
    </submittedName>
</protein>
<evidence type="ECO:0000313" key="3">
    <source>
        <dbReference type="EMBL" id="SFP51890.1"/>
    </source>
</evidence>
<dbReference type="RefSeq" id="WP_074884007.1">
    <property type="nucleotide sequence ID" value="NZ_FOXO01000003.1"/>
</dbReference>
<dbReference type="Gene3D" id="3.30.70.270">
    <property type="match status" value="1"/>
</dbReference>
<dbReference type="InterPro" id="IPR000160">
    <property type="entry name" value="GGDEF_dom"/>
</dbReference>
<dbReference type="PROSITE" id="PS50887">
    <property type="entry name" value="GGDEF"/>
    <property type="match status" value="1"/>
</dbReference>
<evidence type="ECO:0000313" key="4">
    <source>
        <dbReference type="Proteomes" id="UP000182624"/>
    </source>
</evidence>
<accession>A0A1I5R0I3</accession>
<dbReference type="InterPro" id="IPR043128">
    <property type="entry name" value="Rev_trsase/Diguanyl_cyclase"/>
</dbReference>
<dbReference type="SMART" id="SM00052">
    <property type="entry name" value="EAL"/>
    <property type="match status" value="1"/>
</dbReference>
<reference evidence="4" key="1">
    <citation type="submission" date="2016-10" db="EMBL/GenBank/DDBJ databases">
        <authorList>
            <person name="Varghese N."/>
            <person name="Submissions S."/>
        </authorList>
    </citation>
    <scope>NUCLEOTIDE SEQUENCE [LARGE SCALE GENOMIC DNA]</scope>
    <source>
        <strain evidence="4">P18</strain>
    </source>
</reference>
<dbReference type="AlphaFoldDB" id="A0A1I5R0I3"/>
<sequence>MTFERSFENYVQILSEEEVTPEISPGALSDVAKEFSLRSIVAIVSDSKNSDKAGEPDVVIPLFGPVPEKEAPAYLFKHKMAGRKDVTYNVFLYGDKGWSEEEYKAFAVIIDILSFHMERFLLSQVVEKSALTQYLTGLPNSGGFVQYATKLYGTKAIYEYDSFYFNLKSYGLISRRYGLAEGDEIMKRYAKKLREFCEPDEIVAHFGGDNFTALIKKERTKQFLKFLSAVPVYGEKNGKRDDFTISAVIGVYAVDESLKEPGQLISRAIMACNYAKNVANKPYVFVNKAMSTRIYRQKQIEDRYEEALANEEFRIYLQPKVDTITGEIVGGESLARWFCNGVVLYPTEFVPILEQEGVVASLDLYVLKKTCEFINDWKQKGMLPVPVSVNFSRKDLSYKHLAKEIIRIIDESGIERNMIQIEVTETSSEDERSLMTAFLEKLKDYGIATSIDDFGTGFSSLSTLRDFPVSEIKIDRSFINNDNLNKRDEIVLRNIIIMAKELGVSVIAEGVEREDQIELLKHVGCHVVQGFLYDNPMPKSDFEKRLEKRFYS</sequence>
<dbReference type="Pfam" id="PF00990">
    <property type="entry name" value="GGDEF"/>
    <property type="match status" value="1"/>
</dbReference>
<feature type="domain" description="GGDEF" evidence="2">
    <location>
        <begin position="158"/>
        <end position="288"/>
    </location>
</feature>
<dbReference type="EMBL" id="FOXO01000003">
    <property type="protein sequence ID" value="SFP51890.1"/>
    <property type="molecule type" value="Genomic_DNA"/>
</dbReference>
<evidence type="ECO:0000259" key="1">
    <source>
        <dbReference type="PROSITE" id="PS50883"/>
    </source>
</evidence>
<dbReference type="InterPro" id="IPR035919">
    <property type="entry name" value="EAL_sf"/>
</dbReference>
<dbReference type="GO" id="GO:0071111">
    <property type="term" value="F:cyclic-guanylate-specific phosphodiesterase activity"/>
    <property type="evidence" value="ECO:0007669"/>
    <property type="project" value="InterPro"/>
</dbReference>
<name>A0A1I5R0I3_9FIRM</name>
<dbReference type="Pfam" id="PF00563">
    <property type="entry name" value="EAL"/>
    <property type="match status" value="1"/>
</dbReference>